<dbReference type="RefSeq" id="WP_123227994.1">
    <property type="nucleotide sequence ID" value="NZ_RJSE01000007.1"/>
</dbReference>
<accession>A0A3N0CHD9</accession>
<protein>
    <submittedName>
        <fullName evidence="1">Uncharacterized protein</fullName>
    </submittedName>
</protein>
<keyword evidence="2" id="KW-1185">Reference proteome</keyword>
<sequence length="80" mass="8645">MTDNNPRTTRSWNELRDEATAISLAVVDAGDANVTFRITPKNHNQEEGNSTVNVLTDLIEHGGTVRILGPAGSEEGVRQS</sequence>
<proteinExistence type="predicted"/>
<evidence type="ECO:0000313" key="2">
    <source>
        <dbReference type="Proteomes" id="UP000267128"/>
    </source>
</evidence>
<organism evidence="1 2">
    <name type="scientific">Nocardioides marmoriginsengisoli</name>
    <dbReference type="NCBI Taxonomy" id="661483"/>
    <lineage>
        <taxon>Bacteria</taxon>
        <taxon>Bacillati</taxon>
        <taxon>Actinomycetota</taxon>
        <taxon>Actinomycetes</taxon>
        <taxon>Propionibacteriales</taxon>
        <taxon>Nocardioidaceae</taxon>
        <taxon>Nocardioides</taxon>
    </lineage>
</organism>
<dbReference type="Proteomes" id="UP000267128">
    <property type="component" value="Unassembled WGS sequence"/>
</dbReference>
<evidence type="ECO:0000313" key="1">
    <source>
        <dbReference type="EMBL" id="RNL62699.1"/>
    </source>
</evidence>
<dbReference type="AlphaFoldDB" id="A0A3N0CHD9"/>
<name>A0A3N0CHD9_9ACTN</name>
<dbReference type="EMBL" id="RJSE01000007">
    <property type="protein sequence ID" value="RNL62699.1"/>
    <property type="molecule type" value="Genomic_DNA"/>
</dbReference>
<comment type="caution">
    <text evidence="1">The sequence shown here is derived from an EMBL/GenBank/DDBJ whole genome shotgun (WGS) entry which is preliminary data.</text>
</comment>
<reference evidence="1 2" key="1">
    <citation type="submission" date="2018-11" db="EMBL/GenBank/DDBJ databases">
        <authorList>
            <person name="Li F."/>
        </authorList>
    </citation>
    <scope>NUCLEOTIDE SEQUENCE [LARGE SCALE GENOMIC DNA]</scope>
    <source>
        <strain evidence="1 2">Gsoil 097</strain>
    </source>
</reference>
<gene>
    <name evidence="1" type="ORF">EFK50_13180</name>
</gene>